<dbReference type="InterPro" id="IPR038636">
    <property type="entry name" value="Wzi_sf"/>
</dbReference>
<dbReference type="KEGG" id="ptan:CRYO30217_02769"/>
<reference evidence="1" key="1">
    <citation type="submission" date="2021-04" db="EMBL/GenBank/DDBJ databases">
        <authorList>
            <person name="Rodrigo-Torres L."/>
            <person name="Arahal R. D."/>
            <person name="Lucena T."/>
        </authorList>
    </citation>
    <scope>NUCLEOTIDE SEQUENCE</scope>
    <source>
        <strain evidence="1">AS29M-1</strain>
    </source>
</reference>
<gene>
    <name evidence="1" type="ORF">CRYO30217_02769</name>
</gene>
<dbReference type="Proteomes" id="UP000683507">
    <property type="component" value="Chromosome"/>
</dbReference>
<keyword evidence="2" id="KW-1185">Reference proteome</keyword>
<sequence length="541" mass="62826">MESRMFTTRLFNKGFFRLLKTYLSLILLWFCVLFSQAQKYDIPIGFTVTQDALTLKSSKDSLFHTGVRPFNQWFLSNESFNRTFKDTGDYYYDVSVLLFQKHLLEIHKKDVHIGMDLLLNLQYGRNYSENIVESPSRISTNTRGFRIVGNIGKNVSFETRFYENQFFYANYYDSLVDRRDVAPGYGRVKAFKTDGWDVGASAGTVSFKASDLINVKFGHDHLFIGHGYRSLLLSDYASNYPFLQFNIRSKNQKWQYMSTYAWMQSLTRSETVVSTEALFKRKNANFHYLSYKPTPSIELGLFEGTIYKRFDDSLGFVAPNASFYNPIIGVNTLLNGLQGTNNALVGLSFSYLHRAFEVYSQLALDDIDRVSFQVGGKWFNPLGLDRNWILMEVNSVPEYMYSHNSDNLLQSYSHMNQELAHPIGASFTELTVLYHFYKNRWFANAQFNFSKRKRGSIRQLGENILRASDDILIGTSIVQDVLTYYWKLEGGYNFNIKTRLQLFGQVSQRTLINLQNSARNQNDFFFTFGIRCNLNNTYFDL</sequence>
<evidence type="ECO:0008006" key="3">
    <source>
        <dbReference type="Google" id="ProtNLM"/>
    </source>
</evidence>
<dbReference type="Gene3D" id="2.40.160.130">
    <property type="entry name" value="Capsule assembly protein Wzi"/>
    <property type="match status" value="1"/>
</dbReference>
<organism evidence="1 2">
    <name type="scientific">Parvicella tangerina</name>
    <dbReference type="NCBI Taxonomy" id="2829795"/>
    <lineage>
        <taxon>Bacteria</taxon>
        <taxon>Pseudomonadati</taxon>
        <taxon>Bacteroidota</taxon>
        <taxon>Flavobacteriia</taxon>
        <taxon>Flavobacteriales</taxon>
        <taxon>Parvicellaceae</taxon>
        <taxon>Parvicella</taxon>
    </lineage>
</organism>
<dbReference type="EMBL" id="OU015584">
    <property type="protein sequence ID" value="CAG5085478.1"/>
    <property type="molecule type" value="Genomic_DNA"/>
</dbReference>
<dbReference type="AlphaFoldDB" id="A0A916JQ64"/>
<evidence type="ECO:0000313" key="1">
    <source>
        <dbReference type="EMBL" id="CAG5085478.1"/>
    </source>
</evidence>
<protein>
    <recommendedName>
        <fullName evidence="3">Capsule assembly protein Wzi</fullName>
    </recommendedName>
</protein>
<evidence type="ECO:0000313" key="2">
    <source>
        <dbReference type="Proteomes" id="UP000683507"/>
    </source>
</evidence>
<proteinExistence type="predicted"/>
<name>A0A916JQ64_9FLAO</name>
<accession>A0A916JQ64</accession>